<evidence type="ECO:0000313" key="3">
    <source>
        <dbReference type="Proteomes" id="UP000002975"/>
    </source>
</evidence>
<comment type="function">
    <text evidence="1">Involved in the import of queuosine (Q) precursors, required for Q precursor salvage.</text>
</comment>
<dbReference type="PANTHER" id="PTHR34300">
    <property type="entry name" value="QUEUOSINE PRECURSOR TRANSPORTER-RELATED"/>
    <property type="match status" value="1"/>
</dbReference>
<dbReference type="HAMAP" id="MF_02088">
    <property type="entry name" value="Q_prec_transport"/>
    <property type="match status" value="1"/>
</dbReference>
<feature type="transmembrane region" description="Helical" evidence="1">
    <location>
        <begin position="124"/>
        <end position="143"/>
    </location>
</feature>
<feature type="transmembrane region" description="Helical" evidence="1">
    <location>
        <begin position="85"/>
        <end position="104"/>
    </location>
</feature>
<evidence type="ECO:0000313" key="2">
    <source>
        <dbReference type="EMBL" id="EFS20565.1"/>
    </source>
</evidence>
<comment type="subcellular location">
    <subcellularLocation>
        <location evidence="1">Cell membrane</location>
        <topology evidence="1">Multi-pass membrane protein</topology>
    </subcellularLocation>
</comment>
<accession>E5BEN4</accession>
<dbReference type="PANTHER" id="PTHR34300:SF2">
    <property type="entry name" value="QUEUOSINE PRECURSOR TRANSPORTER-RELATED"/>
    <property type="match status" value="1"/>
</dbReference>
<feature type="transmembrane region" description="Helical" evidence="1">
    <location>
        <begin position="164"/>
        <end position="183"/>
    </location>
</feature>
<keyword evidence="3" id="KW-1185">Reference proteome</keyword>
<dbReference type="BioCyc" id="FSP469605-HMP:GTSP-63-MONOMER"/>
<keyword evidence="1" id="KW-1003">Cell membrane</keyword>
<name>E5BEN4_9FUSO</name>
<evidence type="ECO:0000256" key="1">
    <source>
        <dbReference type="HAMAP-Rule" id="MF_02088"/>
    </source>
</evidence>
<dbReference type="EMBL" id="GG657971">
    <property type="protein sequence ID" value="EFS20565.1"/>
    <property type="molecule type" value="Genomic_DNA"/>
</dbReference>
<keyword evidence="1" id="KW-0472">Membrane</keyword>
<keyword evidence="1" id="KW-0813">Transport</keyword>
<feature type="transmembrane region" description="Helical" evidence="1">
    <location>
        <begin position="50"/>
        <end position="73"/>
    </location>
</feature>
<proteinExistence type="inferred from homology"/>
<keyword evidence="1" id="KW-1133">Transmembrane helix</keyword>
<feature type="transmembrane region" description="Helical" evidence="1">
    <location>
        <begin position="21"/>
        <end position="44"/>
    </location>
</feature>
<organism evidence="2 3">
    <name type="scientific">Fusobacterium gonidiaformans 3-1-5R</name>
    <dbReference type="NCBI Taxonomy" id="469605"/>
    <lineage>
        <taxon>Bacteria</taxon>
        <taxon>Fusobacteriati</taxon>
        <taxon>Fusobacteriota</taxon>
        <taxon>Fusobacteriia</taxon>
        <taxon>Fusobacteriales</taxon>
        <taxon>Fusobacteriaceae</taxon>
        <taxon>Fusobacterium</taxon>
    </lineage>
</organism>
<sequence length="215" mass="24345">MEKISSFFIQRRNMKKSIENLVLLNCIFVICLVVANVISSKLVILGNHFIVPAAVVSYGITFLCTDIIGEIWGKKEANKTVKRGLLTQIIATFLILFAIKIPIAPFMSDFQEKFQAVLGGSLRMTLASLVAYIIAQTNDVFIFHKLKTLNNGKYKWVRNNVSTICSQFLDTSIFITIAFYGVVPDLFLVIYSQFFIKVIIALLDTPFFYLFTKSE</sequence>
<keyword evidence="1" id="KW-0812">Transmembrane</keyword>
<dbReference type="GO" id="GO:0005886">
    <property type="term" value="C:plasma membrane"/>
    <property type="evidence" value="ECO:0007669"/>
    <property type="project" value="UniProtKB-SubCell"/>
</dbReference>
<dbReference type="HOGENOM" id="CLU_075503_0_1_0"/>
<comment type="similarity">
    <text evidence="1">Belongs to the vitamin uptake transporter (VUT/ECF) (TC 2.A.88) family. Q precursor transporter subfamily.</text>
</comment>
<feature type="transmembrane region" description="Helical" evidence="1">
    <location>
        <begin position="189"/>
        <end position="211"/>
    </location>
</feature>
<dbReference type="AlphaFoldDB" id="E5BEN4"/>
<dbReference type="Pfam" id="PF02592">
    <property type="entry name" value="Vut_1"/>
    <property type="match status" value="1"/>
</dbReference>
<gene>
    <name evidence="2" type="ORF">FSBG_00062</name>
</gene>
<reference evidence="2 3" key="1">
    <citation type="submission" date="2009-02" db="EMBL/GenBank/DDBJ databases">
        <title>The Genome Sequence of Fusobacterium sp. 3_1_5R.</title>
        <authorList>
            <consortium name="The Broad Institute Genome Sequencing Platform"/>
            <person name="Ward D."/>
            <person name="Young S.K."/>
            <person name="Kodira C.D."/>
            <person name="Zeng Q."/>
            <person name="Koehrsen M."/>
            <person name="Alvarado L."/>
            <person name="Berlin A."/>
            <person name="Borenstein D."/>
            <person name="Chen Z."/>
            <person name="Engels R."/>
            <person name="Freedman E."/>
            <person name="Gellesch M."/>
            <person name="Goldberg J."/>
            <person name="Griggs A."/>
            <person name="Gujja S."/>
            <person name="Heiman D."/>
            <person name="Hepburn T."/>
            <person name="Howarth C."/>
            <person name="Jen D."/>
            <person name="Larson L."/>
            <person name="Lewis B."/>
            <person name="Mehta T."/>
            <person name="Park D."/>
            <person name="Pearson M."/>
            <person name="Roberts A."/>
            <person name="Saif S."/>
            <person name="Shea T."/>
            <person name="Shenoy N."/>
            <person name="Sisk P."/>
            <person name="Stolte C."/>
            <person name="Sykes S."/>
            <person name="Walk T."/>
            <person name="White J."/>
            <person name="Yandava C."/>
            <person name="Allen-Vercoe E."/>
            <person name="Strauss J."/>
            <person name="Ambrose C."/>
            <person name="Lander E."/>
            <person name="Nusbaum C."/>
            <person name="Galagan J."/>
            <person name="Birren B."/>
        </authorList>
    </citation>
    <scope>NUCLEOTIDE SEQUENCE [LARGE SCALE GENOMIC DNA]</scope>
    <source>
        <strain evidence="2 3">3_1_5R</strain>
    </source>
</reference>
<dbReference type="InterPro" id="IPR003744">
    <property type="entry name" value="YhhQ"/>
</dbReference>
<dbReference type="GO" id="GO:0022857">
    <property type="term" value="F:transmembrane transporter activity"/>
    <property type="evidence" value="ECO:0007669"/>
    <property type="project" value="UniProtKB-UniRule"/>
</dbReference>
<dbReference type="NCBIfam" id="TIGR00697">
    <property type="entry name" value="queuosine precursor transporter"/>
    <property type="match status" value="1"/>
</dbReference>
<dbReference type="Proteomes" id="UP000002975">
    <property type="component" value="Unassembled WGS sequence"/>
</dbReference>
<protein>
    <recommendedName>
        <fullName evidence="1">Probable queuosine precursor transporter</fullName>
        <shortName evidence="1">Q precursor transporter</shortName>
    </recommendedName>
</protein>